<dbReference type="EMBL" id="GFXV01002283">
    <property type="protein sequence ID" value="MBW14088.1"/>
    <property type="molecule type" value="Transcribed_RNA"/>
</dbReference>
<proteinExistence type="predicted"/>
<protein>
    <submittedName>
        <fullName evidence="10">Facilitated trehalose transporter Tret1</fullName>
    </submittedName>
</protein>
<keyword evidence="4" id="KW-0762">Sugar transport</keyword>
<dbReference type="InterPro" id="IPR005828">
    <property type="entry name" value="MFS_sugar_transport-like"/>
</dbReference>
<feature type="transmembrane region" description="Helical" evidence="8">
    <location>
        <begin position="339"/>
        <end position="360"/>
    </location>
</feature>
<dbReference type="InterPro" id="IPR005829">
    <property type="entry name" value="Sugar_transporter_CS"/>
</dbReference>
<dbReference type="InterPro" id="IPR050549">
    <property type="entry name" value="MFS_Trehalose_Transporter"/>
</dbReference>
<feature type="domain" description="Major facilitator superfamily (MFS) profile" evidence="9">
    <location>
        <begin position="25"/>
        <end position="462"/>
    </location>
</feature>
<sequence length="474" mass="53334">MSNKIDIGEEKPAKNYGSMATLAQMCATIAQSFLLVGLGMELTMSTIVIQDLYNNPKSDFSLTTSQMSWYGSVLFIFHPTGSFLSGFLQDKFGRKRCMIVANIPSIFGWIMLYFTHSAFSLYASTIMMGLSIGFSEAPILSYVGEITEPRLRGMMASLTSAAGMIGMFLIYLLGYFFEWRIVALLSTLCPITCIFLILLIPESPIWLIANGKYEKAKEALCWLRGWVDPEMVNIEHLELIQYNQMSGVRNGENNIKKSLFSKIAQHKDPSVYKPLGLVMVIFFISYVVCLLPCKPYFTQIMNEVGLSAEQSLLLVFFAILQIFGCIVLSLSINHMGKRFLTLASVFINSILLISFGLYIIATNNNYIKSIPWFPIMVLSGISLFGTSINTLPWMLISEIFPNKSRGVAAGTCAALSYLLMFILTKSYLTIQIWLTLEYTMLLFGGIGFFGLVYIYLYLPETENKTLLEIEEHFK</sequence>
<keyword evidence="7 8" id="KW-0472">Membrane</keyword>
<feature type="transmembrane region" description="Helical" evidence="8">
    <location>
        <begin position="121"/>
        <end position="143"/>
    </location>
</feature>
<reference evidence="10" key="1">
    <citation type="submission" date="2017-10" db="EMBL/GenBank/DDBJ databases">
        <title>Transcriptome Assembly of Sugarcane Aphid Adults.</title>
        <authorList>
            <person name="Scully E.D."/>
            <person name="Palmer N.A."/>
            <person name="Geib S.M."/>
            <person name="Sarath G."/>
            <person name="Sattler S.E."/>
        </authorList>
    </citation>
    <scope>NUCLEOTIDE SEQUENCE</scope>
    <source>
        <tissue evidence="10">Whole body</tissue>
    </source>
</reference>
<dbReference type="SUPFAM" id="SSF103473">
    <property type="entry name" value="MFS general substrate transporter"/>
    <property type="match status" value="1"/>
</dbReference>
<feature type="transmembrane region" description="Helical" evidence="8">
    <location>
        <begin position="372"/>
        <end position="395"/>
    </location>
</feature>
<feature type="transmembrane region" description="Helical" evidence="8">
    <location>
        <begin position="312"/>
        <end position="332"/>
    </location>
</feature>
<keyword evidence="2" id="KW-0813">Transport</keyword>
<dbReference type="InterPro" id="IPR036259">
    <property type="entry name" value="MFS_trans_sf"/>
</dbReference>
<dbReference type="AlphaFoldDB" id="A0A2H8TLD3"/>
<keyword evidence="6 8" id="KW-1133">Transmembrane helix</keyword>
<keyword evidence="3" id="KW-1003">Cell membrane</keyword>
<evidence type="ECO:0000256" key="1">
    <source>
        <dbReference type="ARBA" id="ARBA00004651"/>
    </source>
</evidence>
<gene>
    <name evidence="10" type="primary">Tret1_93</name>
</gene>
<feature type="transmembrane region" description="Helical" evidence="8">
    <location>
        <begin position="407"/>
        <end position="428"/>
    </location>
</feature>
<name>A0A2H8TLD3_9HEMI</name>
<comment type="subcellular location">
    <subcellularLocation>
        <location evidence="1">Cell membrane</location>
        <topology evidence="1">Multi-pass membrane protein</topology>
    </subcellularLocation>
</comment>
<dbReference type="InterPro" id="IPR020846">
    <property type="entry name" value="MFS_dom"/>
</dbReference>
<feature type="transmembrane region" description="Helical" evidence="8">
    <location>
        <begin position="179"/>
        <end position="200"/>
    </location>
</feature>
<evidence type="ECO:0000259" key="9">
    <source>
        <dbReference type="PROSITE" id="PS50850"/>
    </source>
</evidence>
<evidence type="ECO:0000256" key="7">
    <source>
        <dbReference type="ARBA" id="ARBA00023136"/>
    </source>
</evidence>
<evidence type="ECO:0000256" key="6">
    <source>
        <dbReference type="ARBA" id="ARBA00022989"/>
    </source>
</evidence>
<feature type="transmembrane region" description="Helical" evidence="8">
    <location>
        <begin position="69"/>
        <end position="88"/>
    </location>
</feature>
<evidence type="ECO:0000256" key="8">
    <source>
        <dbReference type="SAM" id="Phobius"/>
    </source>
</evidence>
<dbReference type="OrthoDB" id="6133115at2759"/>
<dbReference type="PANTHER" id="PTHR48021:SF39">
    <property type="entry name" value="MAJOR FACILITATOR SUPERFAMILY (MFS) PROFILE DOMAIN-CONTAINING PROTEIN"/>
    <property type="match status" value="1"/>
</dbReference>
<feature type="transmembrane region" description="Helical" evidence="8">
    <location>
        <begin position="275"/>
        <end position="297"/>
    </location>
</feature>
<dbReference type="Gene3D" id="1.20.1250.20">
    <property type="entry name" value="MFS general substrate transporter like domains"/>
    <property type="match status" value="1"/>
</dbReference>
<feature type="transmembrane region" description="Helical" evidence="8">
    <location>
        <begin position="440"/>
        <end position="458"/>
    </location>
</feature>
<dbReference type="PANTHER" id="PTHR48021">
    <property type="match status" value="1"/>
</dbReference>
<evidence type="ECO:0000256" key="4">
    <source>
        <dbReference type="ARBA" id="ARBA00022597"/>
    </source>
</evidence>
<accession>A0A2H8TLD3</accession>
<dbReference type="GO" id="GO:0005886">
    <property type="term" value="C:plasma membrane"/>
    <property type="evidence" value="ECO:0007669"/>
    <property type="project" value="UniProtKB-SubCell"/>
</dbReference>
<dbReference type="PROSITE" id="PS50850">
    <property type="entry name" value="MFS"/>
    <property type="match status" value="1"/>
</dbReference>
<evidence type="ECO:0000256" key="2">
    <source>
        <dbReference type="ARBA" id="ARBA00022448"/>
    </source>
</evidence>
<organism evidence="10">
    <name type="scientific">Melanaphis sacchari</name>
    <dbReference type="NCBI Taxonomy" id="742174"/>
    <lineage>
        <taxon>Eukaryota</taxon>
        <taxon>Metazoa</taxon>
        <taxon>Ecdysozoa</taxon>
        <taxon>Arthropoda</taxon>
        <taxon>Hexapoda</taxon>
        <taxon>Insecta</taxon>
        <taxon>Pterygota</taxon>
        <taxon>Neoptera</taxon>
        <taxon>Paraneoptera</taxon>
        <taxon>Hemiptera</taxon>
        <taxon>Sternorrhyncha</taxon>
        <taxon>Aphidomorpha</taxon>
        <taxon>Aphidoidea</taxon>
        <taxon>Aphididae</taxon>
        <taxon>Aphidini</taxon>
        <taxon>Melanaphis</taxon>
    </lineage>
</organism>
<evidence type="ECO:0000256" key="3">
    <source>
        <dbReference type="ARBA" id="ARBA00022475"/>
    </source>
</evidence>
<feature type="transmembrane region" description="Helical" evidence="8">
    <location>
        <begin position="155"/>
        <end position="173"/>
    </location>
</feature>
<dbReference type="FunFam" id="1.20.1250.20:FF:000218">
    <property type="entry name" value="facilitated trehalose transporter Tret1"/>
    <property type="match status" value="1"/>
</dbReference>
<feature type="transmembrane region" description="Helical" evidence="8">
    <location>
        <begin position="21"/>
        <end position="49"/>
    </location>
</feature>
<evidence type="ECO:0000256" key="5">
    <source>
        <dbReference type="ARBA" id="ARBA00022692"/>
    </source>
</evidence>
<keyword evidence="5 8" id="KW-0812">Transmembrane</keyword>
<dbReference type="GO" id="GO:0022857">
    <property type="term" value="F:transmembrane transporter activity"/>
    <property type="evidence" value="ECO:0007669"/>
    <property type="project" value="InterPro"/>
</dbReference>
<evidence type="ECO:0000313" key="10">
    <source>
        <dbReference type="EMBL" id="MBW14088.1"/>
    </source>
</evidence>
<dbReference type="PROSITE" id="PS00217">
    <property type="entry name" value="SUGAR_TRANSPORT_2"/>
    <property type="match status" value="1"/>
</dbReference>
<dbReference type="Pfam" id="PF00083">
    <property type="entry name" value="Sugar_tr"/>
    <property type="match status" value="1"/>
</dbReference>